<proteinExistence type="predicted"/>
<name>A0ABN3ZYX9_GEOTH</name>
<reference evidence="1 2" key="1">
    <citation type="submission" date="2011-11" db="EMBL/GenBank/DDBJ databases">
        <title>Complete genome sequence of thermophilic Geobacillus thermoleovorans CCB_US3_UF5.</title>
        <authorList>
            <person name="Muhd Sakaff M.K.L."/>
            <person name="Abdul Rahman A.Y."/>
            <person name="Saito J.A."/>
            <person name="Hou S."/>
            <person name="Alam M."/>
        </authorList>
    </citation>
    <scope>NUCLEOTIDE SEQUENCE [LARGE SCALE GENOMIC DNA]</scope>
    <source>
        <strain evidence="1 2">CCB_US3_UF5</strain>
    </source>
</reference>
<gene>
    <name evidence="1" type="ORF">GTCCBUS3UF5_13810</name>
</gene>
<sequence length="46" mass="5247">MLGGPCGKKRTIPARVADRRTDIIEEDTAILFWNEVGGHFYVKTKR</sequence>
<dbReference type="EMBL" id="CP003125">
    <property type="protein sequence ID" value="AEV18694.1"/>
    <property type="molecule type" value="Genomic_DNA"/>
</dbReference>
<accession>A0ABN3ZYX9</accession>
<dbReference type="Proteomes" id="UP000005636">
    <property type="component" value="Chromosome"/>
</dbReference>
<evidence type="ECO:0000313" key="2">
    <source>
        <dbReference type="Proteomes" id="UP000005636"/>
    </source>
</evidence>
<organism evidence="1 2">
    <name type="scientific">Geobacillus thermoleovorans CCB_US3_UF5</name>
    <dbReference type="NCBI Taxonomy" id="1111068"/>
    <lineage>
        <taxon>Bacteria</taxon>
        <taxon>Bacillati</taxon>
        <taxon>Bacillota</taxon>
        <taxon>Bacilli</taxon>
        <taxon>Bacillales</taxon>
        <taxon>Anoxybacillaceae</taxon>
        <taxon>Geobacillus</taxon>
        <taxon>Geobacillus thermoleovorans group</taxon>
    </lineage>
</organism>
<evidence type="ECO:0000313" key="1">
    <source>
        <dbReference type="EMBL" id="AEV18694.1"/>
    </source>
</evidence>
<protein>
    <submittedName>
        <fullName evidence="1">Uncharacterized protein</fullName>
    </submittedName>
</protein>
<keyword evidence="2" id="KW-1185">Reference proteome</keyword>